<dbReference type="InParanoid" id="A0A0Q9VZU5"/>
<dbReference type="STRING" id="7244.A0A0Q9VZU5"/>
<accession>A0A0Q9VZU5</accession>
<proteinExistence type="predicted"/>
<evidence type="ECO:0000313" key="4">
    <source>
        <dbReference type="Proteomes" id="UP000008792"/>
    </source>
</evidence>
<dbReference type="SUPFAM" id="SSF56219">
    <property type="entry name" value="DNase I-like"/>
    <property type="match status" value="1"/>
</dbReference>
<feature type="non-terminal residue" evidence="3">
    <location>
        <position position="537"/>
    </location>
</feature>
<dbReference type="AlphaFoldDB" id="A0A0Q9VZU5"/>
<dbReference type="EMBL" id="CH940679">
    <property type="protein sequence ID" value="KRF78178.1"/>
    <property type="molecule type" value="Genomic_DNA"/>
</dbReference>
<feature type="domain" description="Endonuclease/exonuclease/phosphatase" evidence="2">
    <location>
        <begin position="172"/>
        <end position="288"/>
    </location>
</feature>
<evidence type="ECO:0000256" key="1">
    <source>
        <dbReference type="SAM" id="MobiDB-lite"/>
    </source>
</evidence>
<dbReference type="CDD" id="cd09077">
    <property type="entry name" value="R1-I-EN"/>
    <property type="match status" value="1"/>
</dbReference>
<evidence type="ECO:0000259" key="2">
    <source>
        <dbReference type="Pfam" id="PF14529"/>
    </source>
</evidence>
<dbReference type="InterPro" id="IPR036691">
    <property type="entry name" value="Endo/exonu/phosph_ase_sf"/>
</dbReference>
<dbReference type="Gene3D" id="3.60.10.10">
    <property type="entry name" value="Endonuclease/exonuclease/phosphatase"/>
    <property type="match status" value="1"/>
</dbReference>
<protein>
    <recommendedName>
        <fullName evidence="2">Endonuclease/exonuclease/phosphatase domain-containing protein</fullName>
    </recommendedName>
</protein>
<reference evidence="3 4" key="1">
    <citation type="journal article" date="2007" name="Nature">
        <title>Evolution of genes and genomes on the Drosophila phylogeny.</title>
        <authorList>
            <consortium name="Drosophila 12 Genomes Consortium"/>
            <person name="Clark A.G."/>
            <person name="Eisen M.B."/>
            <person name="Smith D.R."/>
            <person name="Bergman C.M."/>
            <person name="Oliver B."/>
            <person name="Markow T.A."/>
            <person name="Kaufman T.C."/>
            <person name="Kellis M."/>
            <person name="Gelbart W."/>
            <person name="Iyer V.N."/>
            <person name="Pollard D.A."/>
            <person name="Sackton T.B."/>
            <person name="Larracuente A.M."/>
            <person name="Singh N.D."/>
            <person name="Abad J.P."/>
            <person name="Abt D.N."/>
            <person name="Adryan B."/>
            <person name="Aguade M."/>
            <person name="Akashi H."/>
            <person name="Anderson W.W."/>
            <person name="Aquadro C.F."/>
            <person name="Ardell D.H."/>
            <person name="Arguello R."/>
            <person name="Artieri C.G."/>
            <person name="Barbash D.A."/>
            <person name="Barker D."/>
            <person name="Barsanti P."/>
            <person name="Batterham P."/>
            <person name="Batzoglou S."/>
            <person name="Begun D."/>
            <person name="Bhutkar A."/>
            <person name="Blanco E."/>
            <person name="Bosak S.A."/>
            <person name="Bradley R.K."/>
            <person name="Brand A.D."/>
            <person name="Brent M.R."/>
            <person name="Brooks A.N."/>
            <person name="Brown R.H."/>
            <person name="Butlin R.K."/>
            <person name="Caggese C."/>
            <person name="Calvi B.R."/>
            <person name="Bernardo de Carvalho A."/>
            <person name="Caspi A."/>
            <person name="Castrezana S."/>
            <person name="Celniker S.E."/>
            <person name="Chang J.L."/>
            <person name="Chapple C."/>
            <person name="Chatterji S."/>
            <person name="Chinwalla A."/>
            <person name="Civetta A."/>
            <person name="Clifton S.W."/>
            <person name="Comeron J.M."/>
            <person name="Costello J.C."/>
            <person name="Coyne J.A."/>
            <person name="Daub J."/>
            <person name="David R.G."/>
            <person name="Delcher A.L."/>
            <person name="Delehaunty K."/>
            <person name="Do C.B."/>
            <person name="Ebling H."/>
            <person name="Edwards K."/>
            <person name="Eickbush T."/>
            <person name="Evans J.D."/>
            <person name="Filipski A."/>
            <person name="Findeiss S."/>
            <person name="Freyhult E."/>
            <person name="Fulton L."/>
            <person name="Fulton R."/>
            <person name="Garcia A.C."/>
            <person name="Gardiner A."/>
            <person name="Garfield D.A."/>
            <person name="Garvin B.E."/>
            <person name="Gibson G."/>
            <person name="Gilbert D."/>
            <person name="Gnerre S."/>
            <person name="Godfrey J."/>
            <person name="Good R."/>
            <person name="Gotea V."/>
            <person name="Gravely B."/>
            <person name="Greenberg A.J."/>
            <person name="Griffiths-Jones S."/>
            <person name="Gross S."/>
            <person name="Guigo R."/>
            <person name="Gustafson E.A."/>
            <person name="Haerty W."/>
            <person name="Hahn M.W."/>
            <person name="Halligan D.L."/>
            <person name="Halpern A.L."/>
            <person name="Halter G.M."/>
            <person name="Han M.V."/>
            <person name="Heger A."/>
            <person name="Hillier L."/>
            <person name="Hinrichs A.S."/>
            <person name="Holmes I."/>
            <person name="Hoskins R.A."/>
            <person name="Hubisz M.J."/>
            <person name="Hultmark D."/>
            <person name="Huntley M.A."/>
            <person name="Jaffe D.B."/>
            <person name="Jagadeeshan S."/>
            <person name="Jeck W.R."/>
            <person name="Johnson J."/>
            <person name="Jones C.D."/>
            <person name="Jordan W.C."/>
            <person name="Karpen G.H."/>
            <person name="Kataoka E."/>
            <person name="Keightley P.D."/>
            <person name="Kheradpour P."/>
            <person name="Kirkness E.F."/>
            <person name="Koerich L.B."/>
            <person name="Kristiansen K."/>
            <person name="Kudrna D."/>
            <person name="Kulathinal R.J."/>
            <person name="Kumar S."/>
            <person name="Kwok R."/>
            <person name="Lander E."/>
            <person name="Langley C.H."/>
            <person name="Lapoint R."/>
            <person name="Lazzaro B.P."/>
            <person name="Lee S.J."/>
            <person name="Levesque L."/>
            <person name="Li R."/>
            <person name="Lin C.F."/>
            <person name="Lin M.F."/>
            <person name="Lindblad-Toh K."/>
            <person name="Llopart A."/>
            <person name="Long M."/>
            <person name="Low L."/>
            <person name="Lozovsky E."/>
            <person name="Lu J."/>
            <person name="Luo M."/>
            <person name="Machado C.A."/>
            <person name="Makalowski W."/>
            <person name="Marzo M."/>
            <person name="Matsuda M."/>
            <person name="Matzkin L."/>
            <person name="McAllister B."/>
            <person name="McBride C.S."/>
            <person name="McKernan B."/>
            <person name="McKernan K."/>
            <person name="Mendez-Lago M."/>
            <person name="Minx P."/>
            <person name="Mollenhauer M.U."/>
            <person name="Montooth K."/>
            <person name="Mount S.M."/>
            <person name="Mu X."/>
            <person name="Myers E."/>
            <person name="Negre B."/>
            <person name="Newfeld S."/>
            <person name="Nielsen R."/>
            <person name="Noor M.A."/>
            <person name="O'Grady P."/>
            <person name="Pachter L."/>
            <person name="Papaceit M."/>
            <person name="Parisi M.J."/>
            <person name="Parisi M."/>
            <person name="Parts L."/>
            <person name="Pedersen J.S."/>
            <person name="Pesole G."/>
            <person name="Phillippy A.M."/>
            <person name="Ponting C.P."/>
            <person name="Pop M."/>
            <person name="Porcelli D."/>
            <person name="Powell J.R."/>
            <person name="Prohaska S."/>
            <person name="Pruitt K."/>
            <person name="Puig M."/>
            <person name="Quesneville H."/>
            <person name="Ram K.R."/>
            <person name="Rand D."/>
            <person name="Rasmussen M.D."/>
            <person name="Reed L.K."/>
            <person name="Reenan R."/>
            <person name="Reily A."/>
            <person name="Remington K.A."/>
            <person name="Rieger T.T."/>
            <person name="Ritchie M.G."/>
            <person name="Robin C."/>
            <person name="Rogers Y.H."/>
            <person name="Rohde C."/>
            <person name="Rozas J."/>
            <person name="Rubenfield M.J."/>
            <person name="Ruiz A."/>
            <person name="Russo S."/>
            <person name="Salzberg S.L."/>
            <person name="Sanchez-Gracia A."/>
            <person name="Saranga D.J."/>
            <person name="Sato H."/>
            <person name="Schaeffer S.W."/>
            <person name="Schatz M.C."/>
            <person name="Schlenke T."/>
            <person name="Schwartz R."/>
            <person name="Segarra C."/>
            <person name="Singh R.S."/>
            <person name="Sirot L."/>
            <person name="Sirota M."/>
            <person name="Sisneros N.B."/>
            <person name="Smith C.D."/>
            <person name="Smith T.F."/>
            <person name="Spieth J."/>
            <person name="Stage D.E."/>
            <person name="Stark A."/>
            <person name="Stephan W."/>
            <person name="Strausberg R.L."/>
            <person name="Strempel S."/>
            <person name="Sturgill D."/>
            <person name="Sutton G."/>
            <person name="Sutton G.G."/>
            <person name="Tao W."/>
            <person name="Teichmann S."/>
            <person name="Tobari Y.N."/>
            <person name="Tomimura Y."/>
            <person name="Tsolas J.M."/>
            <person name="Valente V.L."/>
            <person name="Venter E."/>
            <person name="Venter J.C."/>
            <person name="Vicario S."/>
            <person name="Vieira F.G."/>
            <person name="Vilella A.J."/>
            <person name="Villasante A."/>
            <person name="Walenz B."/>
            <person name="Wang J."/>
            <person name="Wasserman M."/>
            <person name="Watts T."/>
            <person name="Wilson D."/>
            <person name="Wilson R.K."/>
            <person name="Wing R.A."/>
            <person name="Wolfner M.F."/>
            <person name="Wong A."/>
            <person name="Wong G.K."/>
            <person name="Wu C.I."/>
            <person name="Wu G."/>
            <person name="Yamamoto D."/>
            <person name="Yang H.P."/>
            <person name="Yang S.P."/>
            <person name="Yorke J.A."/>
            <person name="Yoshida K."/>
            <person name="Zdobnov E."/>
            <person name="Zhang P."/>
            <person name="Zhang Y."/>
            <person name="Zimin A.V."/>
            <person name="Baldwin J."/>
            <person name="Abdouelleil A."/>
            <person name="Abdulkadir J."/>
            <person name="Abebe A."/>
            <person name="Abera B."/>
            <person name="Abreu J."/>
            <person name="Acer S.C."/>
            <person name="Aftuck L."/>
            <person name="Alexander A."/>
            <person name="An P."/>
            <person name="Anderson E."/>
            <person name="Anderson S."/>
            <person name="Arachi H."/>
            <person name="Azer M."/>
            <person name="Bachantsang P."/>
            <person name="Barry A."/>
            <person name="Bayul T."/>
            <person name="Berlin A."/>
            <person name="Bessette D."/>
            <person name="Bloom T."/>
            <person name="Blye J."/>
            <person name="Boguslavskiy L."/>
            <person name="Bonnet C."/>
            <person name="Boukhgalter B."/>
            <person name="Bourzgui I."/>
            <person name="Brown A."/>
            <person name="Cahill P."/>
            <person name="Channer S."/>
            <person name="Cheshatsang Y."/>
            <person name="Chuda L."/>
            <person name="Citroen M."/>
            <person name="Collymore A."/>
            <person name="Cooke P."/>
            <person name="Costello M."/>
            <person name="D'Aco K."/>
            <person name="Daza R."/>
            <person name="De Haan G."/>
            <person name="DeGray S."/>
            <person name="DeMaso C."/>
            <person name="Dhargay N."/>
            <person name="Dooley K."/>
            <person name="Dooley E."/>
            <person name="Doricent M."/>
            <person name="Dorje P."/>
            <person name="Dorjee K."/>
            <person name="Dupes A."/>
            <person name="Elong R."/>
            <person name="Falk J."/>
            <person name="Farina A."/>
            <person name="Faro S."/>
            <person name="Ferguson D."/>
            <person name="Fisher S."/>
            <person name="Foley C.D."/>
            <person name="Franke A."/>
            <person name="Friedrich D."/>
            <person name="Gadbois L."/>
            <person name="Gearin G."/>
            <person name="Gearin C.R."/>
            <person name="Giannoukos G."/>
            <person name="Goode T."/>
            <person name="Graham J."/>
            <person name="Grandbois E."/>
            <person name="Grewal S."/>
            <person name="Gyaltsen K."/>
            <person name="Hafez N."/>
            <person name="Hagos B."/>
            <person name="Hall J."/>
            <person name="Henson C."/>
            <person name="Hollinger A."/>
            <person name="Honan T."/>
            <person name="Huard M.D."/>
            <person name="Hughes L."/>
            <person name="Hurhula B."/>
            <person name="Husby M.E."/>
            <person name="Kamat A."/>
            <person name="Kanga B."/>
            <person name="Kashin S."/>
            <person name="Khazanovich D."/>
            <person name="Kisner P."/>
            <person name="Lance K."/>
            <person name="Lara M."/>
            <person name="Lee W."/>
            <person name="Lennon N."/>
            <person name="Letendre F."/>
            <person name="LeVine R."/>
            <person name="Lipovsky A."/>
            <person name="Liu X."/>
            <person name="Liu J."/>
            <person name="Liu S."/>
            <person name="Lokyitsang T."/>
            <person name="Lokyitsang Y."/>
            <person name="Lubonja R."/>
            <person name="Lui A."/>
            <person name="MacDonald P."/>
            <person name="Magnisalis V."/>
            <person name="Maru K."/>
            <person name="Matthews C."/>
            <person name="McCusker W."/>
            <person name="McDonough S."/>
            <person name="Mehta T."/>
            <person name="Meldrim J."/>
            <person name="Meneus L."/>
            <person name="Mihai O."/>
            <person name="Mihalev A."/>
            <person name="Mihova T."/>
            <person name="Mittelman R."/>
            <person name="Mlenga V."/>
            <person name="Montmayeur A."/>
            <person name="Mulrain L."/>
            <person name="Navidi A."/>
            <person name="Naylor J."/>
            <person name="Negash T."/>
            <person name="Nguyen T."/>
            <person name="Nguyen N."/>
            <person name="Nicol R."/>
            <person name="Norbu C."/>
            <person name="Norbu N."/>
            <person name="Novod N."/>
            <person name="O'Neill B."/>
            <person name="Osman S."/>
            <person name="Markiewicz E."/>
            <person name="Oyono O.L."/>
            <person name="Patti C."/>
            <person name="Phunkhang P."/>
            <person name="Pierre F."/>
            <person name="Priest M."/>
            <person name="Raghuraman S."/>
            <person name="Rege F."/>
            <person name="Reyes R."/>
            <person name="Rise C."/>
            <person name="Rogov P."/>
            <person name="Ross K."/>
            <person name="Ryan E."/>
            <person name="Settipalli S."/>
            <person name="Shea T."/>
            <person name="Sherpa N."/>
            <person name="Shi L."/>
            <person name="Shih D."/>
            <person name="Sparrow T."/>
            <person name="Spaulding J."/>
            <person name="Stalker J."/>
            <person name="Stange-Thomann N."/>
            <person name="Stavropoulos S."/>
            <person name="Stone C."/>
            <person name="Strader C."/>
            <person name="Tesfaye S."/>
            <person name="Thomson T."/>
            <person name="Thoulutsang Y."/>
            <person name="Thoulutsang D."/>
            <person name="Topham K."/>
            <person name="Topping I."/>
            <person name="Tsamla T."/>
            <person name="Vassiliev H."/>
            <person name="Vo A."/>
            <person name="Wangchuk T."/>
            <person name="Wangdi T."/>
            <person name="Weiand M."/>
            <person name="Wilkinson J."/>
            <person name="Wilson A."/>
            <person name="Yadav S."/>
            <person name="Young G."/>
            <person name="Yu Q."/>
            <person name="Zembek L."/>
            <person name="Zhong D."/>
            <person name="Zimmer A."/>
            <person name="Zwirko Z."/>
            <person name="Jaffe D.B."/>
            <person name="Alvarez P."/>
            <person name="Brockman W."/>
            <person name="Butler J."/>
            <person name="Chin C."/>
            <person name="Gnerre S."/>
            <person name="Grabherr M."/>
            <person name="Kleber M."/>
            <person name="Mauceli E."/>
            <person name="MacCallum I."/>
        </authorList>
    </citation>
    <scope>NUCLEOTIDE SEQUENCE [LARGE SCALE GENOMIC DNA]</scope>
    <source>
        <strain evidence="4">Tucson 15010-1051.87</strain>
    </source>
</reference>
<dbReference type="InterPro" id="IPR005135">
    <property type="entry name" value="Endo/exonuclease/phosphatase"/>
</dbReference>
<name>A0A0Q9VZU5_DROVI</name>
<dbReference type="SMR" id="A0A0Q9VZU5"/>
<dbReference type="PANTHER" id="PTHR33273">
    <property type="entry name" value="DOMAIN-CONTAINING PROTEIN, PUTATIVE-RELATED"/>
    <property type="match status" value="1"/>
</dbReference>
<keyword evidence="4" id="KW-1185">Reference proteome</keyword>
<dbReference type="PANTHER" id="PTHR33273:SF4">
    <property type="entry name" value="ENDONUCLEASE_EXONUCLEASE_PHOSPHATASE DOMAIN-CONTAINING PROTEIN"/>
    <property type="match status" value="1"/>
</dbReference>
<organism evidence="3 4">
    <name type="scientific">Drosophila virilis</name>
    <name type="common">Fruit fly</name>
    <dbReference type="NCBI Taxonomy" id="7244"/>
    <lineage>
        <taxon>Eukaryota</taxon>
        <taxon>Metazoa</taxon>
        <taxon>Ecdysozoa</taxon>
        <taxon>Arthropoda</taxon>
        <taxon>Hexapoda</taxon>
        <taxon>Insecta</taxon>
        <taxon>Pterygota</taxon>
        <taxon>Neoptera</taxon>
        <taxon>Endopterygota</taxon>
        <taxon>Diptera</taxon>
        <taxon>Brachycera</taxon>
        <taxon>Muscomorpha</taxon>
        <taxon>Ephydroidea</taxon>
        <taxon>Drosophilidae</taxon>
        <taxon>Drosophila</taxon>
    </lineage>
</organism>
<sequence length="537" mass="59439">MEDGLHAFARRSALQRSPPHQVVTPVQQRVAASSPAKANKELPRTLRGTIEKMGLVLNGLTALFNGQSHINGLMQEEVARVESLQKVALKLCVPETKRPCPETAAQDLLAQTTRETRIDVAIISEPYTPKHFGVWHENLDAGAALWICGQAPYQLTQRMARKGFARAKCRRIYVYSCYIPPNIPLAEYTAIIEDIAQDAHGKSPVIIAGDFHAWATEWGSSRTTPRGTILLDIFASLNVCLLNIGTRSTYSKAGRESIIDLTFASPDVARDAKWHVSDVYTHSDHFAMITDTSQLGSRGASRRLQHTGYKMDTMDLERLLPMVEGLGIRGDANSSADAIAETITNACDAILTKVRKGGNTHRPVAWWNEDIAKARKECLAARRKSQRSRPSPNFEHHLQNFRAKRKLLKEAIRRSKSRYFQELCDAADAKPFGLAYKLTPGIAPQLPANGINDCALTDDNEVLSIAAKLKADKSPGPDGIANGVIKAVITAQPRSFVELYNQCIAECTVPRRWKLQRLVLIPKPGKELDDPSSYRPL</sequence>
<feature type="region of interest" description="Disordered" evidence="1">
    <location>
        <begin position="1"/>
        <end position="21"/>
    </location>
</feature>
<dbReference type="Pfam" id="PF14529">
    <property type="entry name" value="Exo_endo_phos_2"/>
    <property type="match status" value="1"/>
</dbReference>
<dbReference type="Proteomes" id="UP000008792">
    <property type="component" value="Unassembled WGS sequence"/>
</dbReference>
<dbReference type="GO" id="GO:0003824">
    <property type="term" value="F:catalytic activity"/>
    <property type="evidence" value="ECO:0007669"/>
    <property type="project" value="InterPro"/>
</dbReference>
<evidence type="ECO:0000313" key="3">
    <source>
        <dbReference type="EMBL" id="KRF78178.1"/>
    </source>
</evidence>
<gene>
    <name evidence="3" type="primary">Dvir\GJ27007</name>
    <name evidence="3" type="ORF">Dvir_GJ27007</name>
</gene>